<organism evidence="10 11">
    <name type="scientific">Zea mays</name>
    <name type="common">Maize</name>
    <dbReference type="NCBI Taxonomy" id="4577"/>
    <lineage>
        <taxon>Eukaryota</taxon>
        <taxon>Viridiplantae</taxon>
        <taxon>Streptophyta</taxon>
        <taxon>Embryophyta</taxon>
        <taxon>Tracheophyta</taxon>
        <taxon>Spermatophyta</taxon>
        <taxon>Magnoliopsida</taxon>
        <taxon>Liliopsida</taxon>
        <taxon>Poales</taxon>
        <taxon>Poaceae</taxon>
        <taxon>PACMAD clade</taxon>
        <taxon>Panicoideae</taxon>
        <taxon>Andropogonodae</taxon>
        <taxon>Andropogoneae</taxon>
        <taxon>Tripsacinae</taxon>
        <taxon>Zea</taxon>
    </lineage>
</organism>
<comment type="cofactor">
    <cofactor evidence="1 8">
        <name>heme</name>
        <dbReference type="ChEBI" id="CHEBI:30413"/>
    </cofactor>
</comment>
<evidence type="ECO:0000256" key="8">
    <source>
        <dbReference type="PIRSR" id="PIRSR602401-1"/>
    </source>
</evidence>
<dbReference type="PRINTS" id="PR00385">
    <property type="entry name" value="P450"/>
</dbReference>
<dbReference type="PANTHER" id="PTHR47955:SF19">
    <property type="entry name" value="CYTOCHROME P450 71A9-LIKE ISOFORM X1"/>
    <property type="match status" value="1"/>
</dbReference>
<proteinExistence type="inferred from homology"/>
<evidence type="ECO:0000256" key="4">
    <source>
        <dbReference type="ARBA" id="ARBA00022723"/>
    </source>
</evidence>
<dbReference type="EMBL" id="NCVQ01000003">
    <property type="protein sequence ID" value="PWZ40928.1"/>
    <property type="molecule type" value="Genomic_DNA"/>
</dbReference>
<dbReference type="GO" id="GO:0004497">
    <property type="term" value="F:monooxygenase activity"/>
    <property type="evidence" value="ECO:0007669"/>
    <property type="project" value="UniProtKB-KW"/>
</dbReference>
<evidence type="ECO:0000256" key="3">
    <source>
        <dbReference type="ARBA" id="ARBA00022617"/>
    </source>
</evidence>
<dbReference type="ExpressionAtlas" id="A0A3L6G1E0">
    <property type="expression patterns" value="baseline and differential"/>
</dbReference>
<dbReference type="InterPro" id="IPR002401">
    <property type="entry name" value="Cyt_P450_E_grp-I"/>
</dbReference>
<comment type="similarity">
    <text evidence="2 9">Belongs to the cytochrome P450 family.</text>
</comment>
<evidence type="ECO:0000256" key="2">
    <source>
        <dbReference type="ARBA" id="ARBA00010617"/>
    </source>
</evidence>
<dbReference type="FunFam" id="1.10.630.10:FF:000043">
    <property type="entry name" value="Cytochrome P450 99A2"/>
    <property type="match status" value="1"/>
</dbReference>
<dbReference type="PRINTS" id="PR00463">
    <property type="entry name" value="EP450I"/>
</dbReference>
<gene>
    <name evidence="10" type="primary">CYP71Z6_3</name>
    <name evidence="10" type="ORF">Zm00014a_032503</name>
</gene>
<dbReference type="InterPro" id="IPR036396">
    <property type="entry name" value="Cyt_P450_sf"/>
</dbReference>
<keyword evidence="3 8" id="KW-0349">Heme</keyword>
<dbReference type="PROSITE" id="PS00086">
    <property type="entry name" value="CYTOCHROME_P450"/>
    <property type="match status" value="1"/>
</dbReference>
<name>A0A3L6G1E0_MAIZE</name>
<dbReference type="PANTHER" id="PTHR47955">
    <property type="entry name" value="CYTOCHROME P450 FAMILY 71 PROTEIN"/>
    <property type="match status" value="1"/>
</dbReference>
<dbReference type="Proteomes" id="UP000251960">
    <property type="component" value="Chromosome 2"/>
</dbReference>
<keyword evidence="5 9" id="KW-0560">Oxidoreductase</keyword>
<dbReference type="Gene3D" id="1.10.630.10">
    <property type="entry name" value="Cytochrome P450"/>
    <property type="match status" value="1"/>
</dbReference>
<evidence type="ECO:0000256" key="1">
    <source>
        <dbReference type="ARBA" id="ARBA00001971"/>
    </source>
</evidence>
<dbReference type="CDD" id="cd11072">
    <property type="entry name" value="CYP71-like"/>
    <property type="match status" value="1"/>
</dbReference>
<feature type="binding site" description="axial binding residue" evidence="8">
    <location>
        <position position="459"/>
    </location>
    <ligand>
        <name>heme</name>
        <dbReference type="ChEBI" id="CHEBI:30413"/>
    </ligand>
    <ligandPart>
        <name>Fe</name>
        <dbReference type="ChEBI" id="CHEBI:18248"/>
    </ligandPart>
</feature>
<dbReference type="Pfam" id="PF00067">
    <property type="entry name" value="p450"/>
    <property type="match status" value="1"/>
</dbReference>
<evidence type="ECO:0000256" key="9">
    <source>
        <dbReference type="RuleBase" id="RU000461"/>
    </source>
</evidence>
<evidence type="ECO:0000256" key="5">
    <source>
        <dbReference type="ARBA" id="ARBA00023002"/>
    </source>
</evidence>
<dbReference type="GO" id="GO:0020037">
    <property type="term" value="F:heme binding"/>
    <property type="evidence" value="ECO:0007669"/>
    <property type="project" value="InterPro"/>
</dbReference>
<keyword evidence="4 8" id="KW-0479">Metal-binding</keyword>
<reference evidence="10 11" key="1">
    <citation type="journal article" date="2018" name="Nat. Genet.">
        <title>Extensive intraspecific gene order and gene structural variations between Mo17 and other maize genomes.</title>
        <authorList>
            <person name="Sun S."/>
            <person name="Zhou Y."/>
            <person name="Chen J."/>
            <person name="Shi J."/>
            <person name="Zhao H."/>
            <person name="Zhao H."/>
            <person name="Song W."/>
            <person name="Zhang M."/>
            <person name="Cui Y."/>
            <person name="Dong X."/>
            <person name="Liu H."/>
            <person name="Ma X."/>
            <person name="Jiao Y."/>
            <person name="Wang B."/>
            <person name="Wei X."/>
            <person name="Stein J.C."/>
            <person name="Glaubitz J.C."/>
            <person name="Lu F."/>
            <person name="Yu G."/>
            <person name="Liang C."/>
            <person name="Fengler K."/>
            <person name="Li B."/>
            <person name="Rafalski A."/>
            <person name="Schnable P.S."/>
            <person name="Ware D.H."/>
            <person name="Buckler E.S."/>
            <person name="Lai J."/>
        </authorList>
    </citation>
    <scope>NUCLEOTIDE SEQUENCE [LARGE SCALE GENOMIC DNA]</scope>
    <source>
        <strain evidence="11">cv. Missouri 17</strain>
        <tissue evidence="10">Seedling</tissue>
    </source>
</reference>
<evidence type="ECO:0000256" key="6">
    <source>
        <dbReference type="ARBA" id="ARBA00023004"/>
    </source>
</evidence>
<dbReference type="SUPFAM" id="SSF48264">
    <property type="entry name" value="Cytochrome P450"/>
    <property type="match status" value="1"/>
</dbReference>
<keyword evidence="6 8" id="KW-0408">Iron</keyword>
<dbReference type="GO" id="GO:0016705">
    <property type="term" value="F:oxidoreductase activity, acting on paired donors, with incorporation or reduction of molecular oxygen"/>
    <property type="evidence" value="ECO:0007669"/>
    <property type="project" value="InterPro"/>
</dbReference>
<dbReference type="InterPro" id="IPR017972">
    <property type="entry name" value="Cyt_P450_CS"/>
</dbReference>
<accession>A0A3L6G1E0</accession>
<protein>
    <submittedName>
        <fullName evidence="10">Ent-isokaurene C2-hydroxylase</fullName>
    </submittedName>
</protein>
<evidence type="ECO:0000313" key="10">
    <source>
        <dbReference type="EMBL" id="PWZ40928.1"/>
    </source>
</evidence>
<keyword evidence="7 9" id="KW-0503">Monooxygenase</keyword>
<dbReference type="AlphaFoldDB" id="A0A3L6G1E0"/>
<dbReference type="GO" id="GO:0005506">
    <property type="term" value="F:iron ion binding"/>
    <property type="evidence" value="ECO:0007669"/>
    <property type="project" value="InterPro"/>
</dbReference>
<sequence length="522" mass="57939">MELLITTLYAVSLATVIVLLLWFHKPAVVGKATAVPGDEKPRRRLPPGPWTLPVIGSIHHVVRGLGHRTMMELSRRHGPLMFLRLGEVPTLVVSSAEAAELVMKTHDLAFCSRPTTSVTIDIVGCKGKGLGFAPYGDRWRQMKKITVVELLSATQVKRIESIRAHEVGRLLESIAAARGAVNVSAEVKALAPDLVARAMFGGNCAEKADFIRRYNEVSQLVSGFFLVDLFPSSRLVRWLSIGERRLLRSYGGIQRIIASIIESRKAASTSDDGDNCSLHDHPAEDLLGVLLRLQKEGSLAFPLTSEIIGAVMFDIFGGATTTLGSTMEWAISELIKKPETMRKTQEDIRRVLGGSRRGVITNTDLVGLTYLPMVIKEVLRLHPPNPLLVPRESREDCQVMGYNIPKGTKVLVNAFAISRDSRYWTDPEDFSPDRFQNNNVDYKGTYFEFTPFGVGRRRCPAIMFATSTLEIALANLLYHFDWALPDGVSPEMVDMSEQYGMGVTKKLDLHLRAIPYVHSNMT</sequence>
<evidence type="ECO:0000313" key="11">
    <source>
        <dbReference type="Proteomes" id="UP000251960"/>
    </source>
</evidence>
<comment type="caution">
    <text evidence="10">The sequence shown here is derived from an EMBL/GenBank/DDBJ whole genome shotgun (WGS) entry which is preliminary data.</text>
</comment>
<dbReference type="InterPro" id="IPR001128">
    <property type="entry name" value="Cyt_P450"/>
</dbReference>
<evidence type="ECO:0000256" key="7">
    <source>
        <dbReference type="ARBA" id="ARBA00023033"/>
    </source>
</evidence>